<evidence type="ECO:0000313" key="2">
    <source>
        <dbReference type="Proteomes" id="UP001145087"/>
    </source>
</evidence>
<dbReference type="RefSeq" id="WP_343332385.1">
    <property type="nucleotide sequence ID" value="NZ_JAPOHD010000012.1"/>
</dbReference>
<keyword evidence="2" id="KW-1185">Reference proteome</keyword>
<proteinExistence type="predicted"/>
<protein>
    <submittedName>
        <fullName evidence="1">Uncharacterized protein</fullName>
    </submittedName>
</protein>
<dbReference type="EMBL" id="JAPOHD010000012">
    <property type="protein sequence ID" value="MCY1719880.1"/>
    <property type="molecule type" value="Genomic_DNA"/>
</dbReference>
<comment type="caution">
    <text evidence="1">The sequence shown here is derived from an EMBL/GenBank/DDBJ whole genome shotgun (WGS) entry which is preliminary data.</text>
</comment>
<dbReference type="Proteomes" id="UP001145087">
    <property type="component" value="Unassembled WGS sequence"/>
</dbReference>
<gene>
    <name evidence="1" type="ORF">OU798_05970</name>
</gene>
<evidence type="ECO:0000313" key="1">
    <source>
        <dbReference type="EMBL" id="MCY1719880.1"/>
    </source>
</evidence>
<dbReference type="AlphaFoldDB" id="A0A9X3J6Q5"/>
<name>A0A9X3J6Q5_9BACT</name>
<accession>A0A9X3J6Q5</accession>
<organism evidence="1 2">
    <name type="scientific">Draconibacterium aestuarii</name>
    <dbReference type="NCBI Taxonomy" id="2998507"/>
    <lineage>
        <taxon>Bacteria</taxon>
        <taxon>Pseudomonadati</taxon>
        <taxon>Bacteroidota</taxon>
        <taxon>Bacteroidia</taxon>
        <taxon>Marinilabiliales</taxon>
        <taxon>Prolixibacteraceae</taxon>
        <taxon>Draconibacterium</taxon>
    </lineage>
</organism>
<sequence length="138" mass="15958">MKLRKQTKTQKQSRRLFGNPFFLTNSKVRNFKKFTLHYKQPLSNRLTGPNWYKIFLPADLQEHFHYAGFAVAGLRGPIRQKKLAVADLQGPIFCKRFHPADLQERFRCAGFALAGLQERFRRKKLAPADLQGPILCVG</sequence>
<reference evidence="1" key="1">
    <citation type="submission" date="2022-11" db="EMBL/GenBank/DDBJ databases">
        <title>Marilongibacter aestuarii gen. nov., sp. nov., isolated from tidal flat sediment.</title>
        <authorList>
            <person name="Jiayan W."/>
        </authorList>
    </citation>
    <scope>NUCLEOTIDE SEQUENCE</scope>
    <source>
        <strain evidence="1">Z1-6</strain>
    </source>
</reference>